<sequence>MTWERAQAHAGPPWMERVKGRTTRDDWPNLRLQQKPCPHQLIAGQQEVVEKREKDTRRWGLADWRYHVSRSGGQNRSKSLSTPPQICTVQPAQQSIQGPYKLN</sequence>
<organism evidence="1 2">
    <name type="scientific">Dallia pectoralis</name>
    <name type="common">Alaska blackfish</name>
    <dbReference type="NCBI Taxonomy" id="75939"/>
    <lineage>
        <taxon>Eukaryota</taxon>
        <taxon>Metazoa</taxon>
        <taxon>Chordata</taxon>
        <taxon>Craniata</taxon>
        <taxon>Vertebrata</taxon>
        <taxon>Euteleostomi</taxon>
        <taxon>Actinopterygii</taxon>
        <taxon>Neopterygii</taxon>
        <taxon>Teleostei</taxon>
        <taxon>Protacanthopterygii</taxon>
        <taxon>Esociformes</taxon>
        <taxon>Umbridae</taxon>
        <taxon>Dallia</taxon>
    </lineage>
</organism>
<evidence type="ECO:0000313" key="2">
    <source>
        <dbReference type="Proteomes" id="UP001157502"/>
    </source>
</evidence>
<dbReference type="EMBL" id="CM055732">
    <property type="protein sequence ID" value="KAJ8012173.1"/>
    <property type="molecule type" value="Genomic_DNA"/>
</dbReference>
<dbReference type="Proteomes" id="UP001157502">
    <property type="component" value="Chromosome 5"/>
</dbReference>
<comment type="caution">
    <text evidence="1">The sequence shown here is derived from an EMBL/GenBank/DDBJ whole genome shotgun (WGS) entry which is preliminary data.</text>
</comment>
<keyword evidence="2" id="KW-1185">Reference proteome</keyword>
<evidence type="ECO:0000313" key="1">
    <source>
        <dbReference type="EMBL" id="KAJ8012173.1"/>
    </source>
</evidence>
<protein>
    <submittedName>
        <fullName evidence="1">Uncharacterized protein</fullName>
    </submittedName>
</protein>
<name>A0ACC2H9D8_DALPE</name>
<reference evidence="1" key="1">
    <citation type="submission" date="2021-05" db="EMBL/GenBank/DDBJ databases">
        <authorList>
            <person name="Pan Q."/>
            <person name="Jouanno E."/>
            <person name="Zahm M."/>
            <person name="Klopp C."/>
            <person name="Cabau C."/>
            <person name="Louis A."/>
            <person name="Berthelot C."/>
            <person name="Parey E."/>
            <person name="Roest Crollius H."/>
            <person name="Montfort J."/>
            <person name="Robinson-Rechavi M."/>
            <person name="Bouchez O."/>
            <person name="Lampietro C."/>
            <person name="Lopez Roques C."/>
            <person name="Donnadieu C."/>
            <person name="Postlethwait J."/>
            <person name="Bobe J."/>
            <person name="Dillon D."/>
            <person name="Chandos A."/>
            <person name="von Hippel F."/>
            <person name="Guiguen Y."/>
        </authorList>
    </citation>
    <scope>NUCLEOTIDE SEQUENCE</scope>
    <source>
        <strain evidence="1">YG-Jan2019</strain>
    </source>
</reference>
<accession>A0ACC2H9D8</accession>
<gene>
    <name evidence="1" type="ORF">DPEC_G00065930</name>
</gene>
<proteinExistence type="predicted"/>